<dbReference type="InterPro" id="IPR055170">
    <property type="entry name" value="GFO_IDH_MocA-like_dom"/>
</dbReference>
<evidence type="ECO:0000259" key="3">
    <source>
        <dbReference type="Pfam" id="PF22725"/>
    </source>
</evidence>
<dbReference type="SUPFAM" id="SSF51735">
    <property type="entry name" value="NAD(P)-binding Rossmann-fold domains"/>
    <property type="match status" value="1"/>
</dbReference>
<comment type="caution">
    <text evidence="4">The sequence shown here is derived from an EMBL/GenBank/DDBJ whole genome shotgun (WGS) entry which is preliminary data.</text>
</comment>
<protein>
    <recommendedName>
        <fullName evidence="6">Gfo/Idh/MocA-like oxidoreductase N-terminal domain-containing protein</fullName>
    </recommendedName>
</protein>
<dbReference type="InterPro" id="IPR036291">
    <property type="entry name" value="NAD(P)-bd_dom_sf"/>
</dbReference>
<evidence type="ECO:0000313" key="5">
    <source>
        <dbReference type="Proteomes" id="UP000593564"/>
    </source>
</evidence>
<feature type="domain" description="Gfo/Idh/MocA-like oxidoreductase N-terminal" evidence="2">
    <location>
        <begin position="7"/>
        <end position="126"/>
    </location>
</feature>
<evidence type="ECO:0008006" key="6">
    <source>
        <dbReference type="Google" id="ProtNLM"/>
    </source>
</evidence>
<feature type="domain" description="GFO/IDH/MocA-like oxidoreductase" evidence="3">
    <location>
        <begin position="147"/>
        <end position="260"/>
    </location>
</feature>
<dbReference type="Pfam" id="PF22725">
    <property type="entry name" value="GFO_IDH_MocA_C3"/>
    <property type="match status" value="1"/>
</dbReference>
<dbReference type="SUPFAM" id="SSF55347">
    <property type="entry name" value="Glyceraldehyde-3-phosphate dehydrogenase-like, C-terminal domain"/>
    <property type="match status" value="1"/>
</dbReference>
<reference evidence="4 5" key="2">
    <citation type="submission" date="2020-07" db="EMBL/GenBank/DDBJ databases">
        <title>Genome assembly of wild tea tree DASZ reveals pedigree and selection history of tea varieties.</title>
        <authorList>
            <person name="Zhang W."/>
        </authorList>
    </citation>
    <scope>NUCLEOTIDE SEQUENCE [LARGE SCALE GENOMIC DNA]</scope>
    <source>
        <strain evidence="5">cv. G240</strain>
        <tissue evidence="4">Leaf</tissue>
    </source>
</reference>
<evidence type="ECO:0000313" key="4">
    <source>
        <dbReference type="EMBL" id="KAF5955246.1"/>
    </source>
</evidence>
<dbReference type="PANTHER" id="PTHR46368">
    <property type="match status" value="1"/>
</dbReference>
<dbReference type="PANTHER" id="PTHR46368:SF19">
    <property type="entry name" value="GFO_IDH_MOCA-LIKE OXIDOREDUCTASE N-TERMINAL DOMAIN-CONTAINING PROTEIN"/>
    <property type="match status" value="1"/>
</dbReference>
<proteinExistence type="inferred from homology"/>
<dbReference type="Proteomes" id="UP000593564">
    <property type="component" value="Unassembled WGS sequence"/>
</dbReference>
<dbReference type="Gene3D" id="3.30.360.10">
    <property type="entry name" value="Dihydrodipicolinate Reductase, domain 2"/>
    <property type="match status" value="1"/>
</dbReference>
<comment type="similarity">
    <text evidence="1">Belongs to the Gfo/Idh/MocA family.</text>
</comment>
<name>A0A7J7HT76_CAMSI</name>
<reference evidence="5" key="1">
    <citation type="journal article" date="2020" name="Nat. Commun.">
        <title>Genome assembly of wild tea tree DASZ reveals pedigree and selection history of tea varieties.</title>
        <authorList>
            <person name="Zhang W."/>
            <person name="Zhang Y."/>
            <person name="Qiu H."/>
            <person name="Guo Y."/>
            <person name="Wan H."/>
            <person name="Zhang X."/>
            <person name="Scossa F."/>
            <person name="Alseekh S."/>
            <person name="Zhang Q."/>
            <person name="Wang P."/>
            <person name="Xu L."/>
            <person name="Schmidt M.H."/>
            <person name="Jia X."/>
            <person name="Li D."/>
            <person name="Zhu A."/>
            <person name="Guo F."/>
            <person name="Chen W."/>
            <person name="Ni D."/>
            <person name="Usadel B."/>
            <person name="Fernie A.R."/>
            <person name="Wen W."/>
        </authorList>
    </citation>
    <scope>NUCLEOTIDE SEQUENCE [LARGE SCALE GENOMIC DNA]</scope>
    <source>
        <strain evidence="5">cv. G240</strain>
    </source>
</reference>
<evidence type="ECO:0000259" key="2">
    <source>
        <dbReference type="Pfam" id="PF01408"/>
    </source>
</evidence>
<evidence type="ECO:0000256" key="1">
    <source>
        <dbReference type="ARBA" id="ARBA00010928"/>
    </source>
</evidence>
<dbReference type="Gene3D" id="3.40.50.720">
    <property type="entry name" value="NAD(P)-binding Rossmann-like Domain"/>
    <property type="match status" value="1"/>
</dbReference>
<keyword evidence="5" id="KW-1185">Reference proteome</keyword>
<dbReference type="Pfam" id="PF01408">
    <property type="entry name" value="GFO_IDH_MocA"/>
    <property type="match status" value="1"/>
</dbReference>
<sequence>MSENKPVRFGILGCAEIARKVSRAMRLAPNATIQAIGSRSIDKAKKYASENGFPDSAKVYGSYEAVLDDPEVDAVYLPLPTSLHLKWAVLAAEKKKHLLLEKPVALNVSELDKILEACESNGVQYMDATMWMHHPRTAKMKEFLSDPERFGKLKSVHSIFSYDAGPEFFKNNIRVKPDLDGLGCLGDAGWYCTRAILWAADYELPKTVTALREPELNEVGVLITCGASLSWGDGRIATFYCSFLTNMTMDITCGGTKGNLRIHDFVIPFQENVGQFYTASKSTFAQLSLGCGPIPTEHAVTTDLPQEALMVSVFAGLISSIERNDSKPEKKWPAISRKTQLVLDAVISSIQKGFQPVEVGN</sequence>
<accession>A0A7J7HT76</accession>
<dbReference type="AlphaFoldDB" id="A0A7J7HT76"/>
<organism evidence="4 5">
    <name type="scientific">Camellia sinensis</name>
    <name type="common">Tea plant</name>
    <name type="synonym">Thea sinensis</name>
    <dbReference type="NCBI Taxonomy" id="4442"/>
    <lineage>
        <taxon>Eukaryota</taxon>
        <taxon>Viridiplantae</taxon>
        <taxon>Streptophyta</taxon>
        <taxon>Embryophyta</taxon>
        <taxon>Tracheophyta</taxon>
        <taxon>Spermatophyta</taxon>
        <taxon>Magnoliopsida</taxon>
        <taxon>eudicotyledons</taxon>
        <taxon>Gunneridae</taxon>
        <taxon>Pentapetalae</taxon>
        <taxon>asterids</taxon>
        <taxon>Ericales</taxon>
        <taxon>Theaceae</taxon>
        <taxon>Camellia</taxon>
    </lineage>
</organism>
<dbReference type="InterPro" id="IPR000683">
    <property type="entry name" value="Gfo/Idh/MocA-like_OxRdtase_N"/>
</dbReference>
<gene>
    <name evidence="4" type="ORF">HYC85_008102</name>
</gene>
<dbReference type="GO" id="GO:0000166">
    <property type="term" value="F:nucleotide binding"/>
    <property type="evidence" value="ECO:0007669"/>
    <property type="project" value="InterPro"/>
</dbReference>
<dbReference type="EMBL" id="JACBKZ010000003">
    <property type="protein sequence ID" value="KAF5955246.1"/>
    <property type="molecule type" value="Genomic_DNA"/>
</dbReference>